<comment type="caution">
    <text evidence="3">The sequence shown here is derived from an EMBL/GenBank/DDBJ whole genome shotgun (WGS) entry which is preliminary data.</text>
</comment>
<organism evidence="3 4">
    <name type="scientific">Candidatus Acidiferrum panamense</name>
    <dbReference type="NCBI Taxonomy" id="2741543"/>
    <lineage>
        <taxon>Bacteria</taxon>
        <taxon>Pseudomonadati</taxon>
        <taxon>Acidobacteriota</taxon>
        <taxon>Terriglobia</taxon>
        <taxon>Candidatus Acidiferrales</taxon>
        <taxon>Candidatus Acidiferrum</taxon>
    </lineage>
</organism>
<evidence type="ECO:0000256" key="1">
    <source>
        <dbReference type="ARBA" id="ARBA00022729"/>
    </source>
</evidence>
<proteinExistence type="predicted"/>
<dbReference type="Pfam" id="PF17131">
    <property type="entry name" value="LolA_like"/>
    <property type="match status" value="1"/>
</dbReference>
<dbReference type="PROSITE" id="PS51257">
    <property type="entry name" value="PROKAR_LIPOPROTEIN"/>
    <property type="match status" value="1"/>
</dbReference>
<dbReference type="CDD" id="cd16325">
    <property type="entry name" value="LolA"/>
    <property type="match status" value="1"/>
</dbReference>
<evidence type="ECO:0000259" key="2">
    <source>
        <dbReference type="Pfam" id="PF17131"/>
    </source>
</evidence>
<dbReference type="EMBL" id="JACDQQ010001239">
    <property type="protein sequence ID" value="MBA0085853.1"/>
    <property type="molecule type" value="Genomic_DNA"/>
</dbReference>
<keyword evidence="1" id="KW-0732">Signal</keyword>
<dbReference type="SUPFAM" id="SSF89392">
    <property type="entry name" value="Prokaryotic lipoproteins and lipoprotein localization factors"/>
    <property type="match status" value="1"/>
</dbReference>
<dbReference type="PANTHER" id="PTHR35869:SF1">
    <property type="entry name" value="OUTER-MEMBRANE LIPOPROTEIN CARRIER PROTEIN"/>
    <property type="match status" value="1"/>
</dbReference>
<dbReference type="AlphaFoldDB" id="A0A7V8NQX3"/>
<dbReference type="InterPro" id="IPR004564">
    <property type="entry name" value="OM_lipoprot_carrier_LolA-like"/>
</dbReference>
<dbReference type="Proteomes" id="UP000567293">
    <property type="component" value="Unassembled WGS sequence"/>
</dbReference>
<name>A0A7V8NQX3_9BACT</name>
<keyword evidence="3" id="KW-0449">Lipoprotein</keyword>
<evidence type="ECO:0000313" key="4">
    <source>
        <dbReference type="Proteomes" id="UP000567293"/>
    </source>
</evidence>
<evidence type="ECO:0000313" key="3">
    <source>
        <dbReference type="EMBL" id="MBA0085853.1"/>
    </source>
</evidence>
<dbReference type="PANTHER" id="PTHR35869">
    <property type="entry name" value="OUTER-MEMBRANE LIPOPROTEIN CARRIER PROTEIN"/>
    <property type="match status" value="1"/>
</dbReference>
<feature type="domain" description="Uncharacterized protein TP-0789" evidence="2">
    <location>
        <begin position="112"/>
        <end position="213"/>
    </location>
</feature>
<dbReference type="InterPro" id="IPR029046">
    <property type="entry name" value="LolA/LolB/LppX"/>
</dbReference>
<accession>A0A7V8NQX3</accession>
<protein>
    <submittedName>
        <fullName evidence="3">Outer membrane lipoprotein carrier protein LolA</fullName>
    </submittedName>
</protein>
<keyword evidence="4" id="KW-1185">Reference proteome</keyword>
<gene>
    <name evidence="3" type="ORF">HRJ53_12720</name>
</gene>
<feature type="non-terminal residue" evidence="3">
    <location>
        <position position="251"/>
    </location>
</feature>
<sequence length="251" mass="28688">MRHTASLCSRTRLGRGLFFLALAGLGCLSRETAMLFAESRGEPPRAETKWTIEGVLGMMDKAAQDFHTLTADLEHVKYTAVVKDTSSETGHIFVRRDEKMRIDIAKPDPRTILRTGDNLFVFNPKINRVEEYNLGKNRQMVDQYVLLGFGTKGENIKKGYLVSVVGEEDLDNKRTMVLELTPKSEEVRNQISKIQMWVDEASWLPVQQKFFEAGSGDYFLFHYTNEMKNLKVSDSQFKQDWPKGVTRVKPS</sequence>
<reference evidence="3" key="1">
    <citation type="submission" date="2020-06" db="EMBL/GenBank/DDBJ databases">
        <title>Legume-microbial interactions unlock mineral nutrients during tropical forest succession.</title>
        <authorList>
            <person name="Epihov D.Z."/>
        </authorList>
    </citation>
    <scope>NUCLEOTIDE SEQUENCE [LARGE SCALE GENOMIC DNA]</scope>
    <source>
        <strain evidence="3">Pan2503</strain>
    </source>
</reference>
<dbReference type="InterPro" id="IPR033399">
    <property type="entry name" value="TP_0789-like"/>
</dbReference>
<dbReference type="Gene3D" id="2.50.20.10">
    <property type="entry name" value="Lipoprotein localisation LolA/LolB/LppX"/>
    <property type="match status" value="1"/>
</dbReference>